<dbReference type="Gramene" id="RZC56377">
    <property type="protein sequence ID" value="RZC56377"/>
    <property type="gene ID" value="C5167_015232"/>
</dbReference>
<feature type="region of interest" description="Disordered" evidence="1">
    <location>
        <begin position="144"/>
        <end position="166"/>
    </location>
</feature>
<gene>
    <name evidence="2" type="ORF">C5167_015232</name>
</gene>
<protein>
    <submittedName>
        <fullName evidence="2">Uncharacterized protein</fullName>
    </submittedName>
</protein>
<feature type="compositionally biased region" description="Polar residues" evidence="1">
    <location>
        <begin position="144"/>
        <end position="159"/>
    </location>
</feature>
<evidence type="ECO:0000256" key="1">
    <source>
        <dbReference type="SAM" id="MobiDB-lite"/>
    </source>
</evidence>
<sequence>MKECCEFQAVVQAKKCSEVVQYTAIERMESDIKRRKLTAATHNPNFSELLLAENHQFLPSSTFSYHLHSSLPQHHLIPPTRNLSFSELFLAEQPPYHPPVLHPHYHLHTAISLIIHSISIPPVPPAYHRQSLLQFSSIFHSLQQPPPVRNNSNAHQQQYNSTTSTVPVHTPPPYHPVHNTIPPPVAKHLD</sequence>
<evidence type="ECO:0000313" key="2">
    <source>
        <dbReference type="EMBL" id="RZC56377.1"/>
    </source>
</evidence>
<reference evidence="2 3" key="1">
    <citation type="journal article" date="2018" name="Science">
        <title>The opium poppy genome and morphinan production.</title>
        <authorList>
            <person name="Guo L."/>
            <person name="Winzer T."/>
            <person name="Yang X."/>
            <person name="Li Y."/>
            <person name="Ning Z."/>
            <person name="He Z."/>
            <person name="Teodor R."/>
            <person name="Lu Y."/>
            <person name="Bowser T.A."/>
            <person name="Graham I.A."/>
            <person name="Ye K."/>
        </authorList>
    </citation>
    <scope>NUCLEOTIDE SEQUENCE [LARGE SCALE GENOMIC DNA]</scope>
    <source>
        <strain evidence="3">cv. HN1</strain>
        <tissue evidence="2">Leaves</tissue>
    </source>
</reference>
<organism evidence="2 3">
    <name type="scientific">Papaver somniferum</name>
    <name type="common">Opium poppy</name>
    <dbReference type="NCBI Taxonomy" id="3469"/>
    <lineage>
        <taxon>Eukaryota</taxon>
        <taxon>Viridiplantae</taxon>
        <taxon>Streptophyta</taxon>
        <taxon>Embryophyta</taxon>
        <taxon>Tracheophyta</taxon>
        <taxon>Spermatophyta</taxon>
        <taxon>Magnoliopsida</taxon>
        <taxon>Ranunculales</taxon>
        <taxon>Papaveraceae</taxon>
        <taxon>Papaveroideae</taxon>
        <taxon>Papaver</taxon>
    </lineage>
</organism>
<name>A0A4Y7J6C5_PAPSO</name>
<keyword evidence="3" id="KW-1185">Reference proteome</keyword>
<evidence type="ECO:0000313" key="3">
    <source>
        <dbReference type="Proteomes" id="UP000316621"/>
    </source>
</evidence>
<proteinExistence type="predicted"/>
<dbReference type="EMBL" id="CM010717">
    <property type="protein sequence ID" value="RZC56377.1"/>
    <property type="molecule type" value="Genomic_DNA"/>
</dbReference>
<dbReference type="Proteomes" id="UP000316621">
    <property type="component" value="Chromosome 3"/>
</dbReference>
<dbReference type="AlphaFoldDB" id="A0A4Y7J6C5"/>
<accession>A0A4Y7J6C5</accession>